<dbReference type="InterPro" id="IPR013604">
    <property type="entry name" value="7TM_chemorcpt"/>
</dbReference>
<comment type="function">
    <text evidence="6">Gustatory receptor which mediates acceptance or avoidance behavior, depending on its substrates.</text>
</comment>
<comment type="caution">
    <text evidence="7">The sequence shown here is derived from an EMBL/GenBank/DDBJ whole genome shotgun (WGS) entry which is preliminary data.</text>
</comment>
<dbReference type="Proteomes" id="UP001107558">
    <property type="component" value="Chromosome 3"/>
</dbReference>
<keyword evidence="6" id="KW-0675">Receptor</keyword>
<dbReference type="OrthoDB" id="6366728at2759"/>
<sequence>MAVWNYSILVGSLEILISMIYQFLRFDYILKILTSLHEFDEKARNWKLSVNFTKHFKMAAIFIFISVPLTTILNILSCLFYIFKVDLGFCNDIISILGNLDYIFSSAFAFQFLCAAIAIRDRFNSVHEKVLSTRNFNNYEINLIIDLYKRLFNLINLVNSHVSFQLIPVVAYILMSNTLTFYSMFRLFVTNSVYKYLFLGSELVIIGSNSLILITLIHCSVTAVESAERFFDVAYEIKSELKIQNHEDETKFLDFVNLMKGKGKLRFKTAFFDVNWKLLFKCISTAVTFMIITCQFDISNIEFDNKNNNSLKT</sequence>
<feature type="transmembrane region" description="Helical" evidence="6">
    <location>
        <begin position="194"/>
        <end position="217"/>
    </location>
</feature>
<evidence type="ECO:0000256" key="6">
    <source>
        <dbReference type="RuleBase" id="RU363108"/>
    </source>
</evidence>
<gene>
    <name evidence="7" type="ORF">PVAND_001061</name>
</gene>
<comment type="subcellular location">
    <subcellularLocation>
        <location evidence="1 6">Cell membrane</location>
        <topology evidence="1 6">Multi-pass membrane protein</topology>
    </subcellularLocation>
</comment>
<keyword evidence="2 6" id="KW-1003">Cell membrane</keyword>
<reference evidence="7" key="1">
    <citation type="submission" date="2021-03" db="EMBL/GenBank/DDBJ databases">
        <title>Chromosome level genome of the anhydrobiotic midge Polypedilum vanderplanki.</title>
        <authorList>
            <person name="Yoshida Y."/>
            <person name="Kikawada T."/>
            <person name="Gusev O."/>
        </authorList>
    </citation>
    <scope>NUCLEOTIDE SEQUENCE</scope>
    <source>
        <strain evidence="7">NIAS01</strain>
        <tissue evidence="7">Whole body or cell culture</tissue>
    </source>
</reference>
<dbReference type="GO" id="GO:0050909">
    <property type="term" value="P:sensory perception of taste"/>
    <property type="evidence" value="ECO:0007669"/>
    <property type="project" value="InterPro"/>
</dbReference>
<keyword evidence="5 6" id="KW-0472">Membrane</keyword>
<comment type="similarity">
    <text evidence="6">Belongs to the insect chemoreceptor superfamily. Gustatory receptor (GR) family.</text>
</comment>
<keyword evidence="3 6" id="KW-0812">Transmembrane</keyword>
<dbReference type="GO" id="GO:0007165">
    <property type="term" value="P:signal transduction"/>
    <property type="evidence" value="ECO:0007669"/>
    <property type="project" value="UniProtKB-KW"/>
</dbReference>
<organism evidence="7 8">
    <name type="scientific">Polypedilum vanderplanki</name>
    <name type="common">Sleeping chironomid midge</name>
    <dbReference type="NCBI Taxonomy" id="319348"/>
    <lineage>
        <taxon>Eukaryota</taxon>
        <taxon>Metazoa</taxon>
        <taxon>Ecdysozoa</taxon>
        <taxon>Arthropoda</taxon>
        <taxon>Hexapoda</taxon>
        <taxon>Insecta</taxon>
        <taxon>Pterygota</taxon>
        <taxon>Neoptera</taxon>
        <taxon>Endopterygota</taxon>
        <taxon>Diptera</taxon>
        <taxon>Nematocera</taxon>
        <taxon>Chironomoidea</taxon>
        <taxon>Chironomidae</taxon>
        <taxon>Chironominae</taxon>
        <taxon>Polypedilum</taxon>
        <taxon>Polypedilum</taxon>
    </lineage>
</organism>
<comment type="caution">
    <text evidence="6">Lacks conserved residue(s) required for the propagation of feature annotation.</text>
</comment>
<protein>
    <recommendedName>
        <fullName evidence="6">Gustatory receptor</fullName>
    </recommendedName>
</protein>
<evidence type="ECO:0000256" key="4">
    <source>
        <dbReference type="ARBA" id="ARBA00022989"/>
    </source>
</evidence>
<evidence type="ECO:0000256" key="5">
    <source>
        <dbReference type="ARBA" id="ARBA00023136"/>
    </source>
</evidence>
<name>A0A9J6BM33_POLVA</name>
<keyword evidence="8" id="KW-1185">Reference proteome</keyword>
<feature type="transmembrane region" description="Helical" evidence="6">
    <location>
        <begin position="6"/>
        <end position="24"/>
    </location>
</feature>
<evidence type="ECO:0000256" key="1">
    <source>
        <dbReference type="ARBA" id="ARBA00004651"/>
    </source>
</evidence>
<dbReference type="EMBL" id="JADBJN010000003">
    <property type="protein sequence ID" value="KAG5670826.1"/>
    <property type="molecule type" value="Genomic_DNA"/>
</dbReference>
<feature type="transmembrane region" description="Helical" evidence="6">
    <location>
        <begin position="59"/>
        <end position="82"/>
    </location>
</feature>
<feature type="transmembrane region" description="Helical" evidence="6">
    <location>
        <begin position="102"/>
        <end position="119"/>
    </location>
</feature>
<accession>A0A9J6BM33</accession>
<keyword evidence="6" id="KW-0807">Transducer</keyword>
<evidence type="ECO:0000256" key="3">
    <source>
        <dbReference type="ARBA" id="ARBA00022692"/>
    </source>
</evidence>
<dbReference type="AlphaFoldDB" id="A0A9J6BM33"/>
<dbReference type="Pfam" id="PF08395">
    <property type="entry name" value="7tm_7"/>
    <property type="match status" value="1"/>
</dbReference>
<evidence type="ECO:0000313" key="7">
    <source>
        <dbReference type="EMBL" id="KAG5670826.1"/>
    </source>
</evidence>
<evidence type="ECO:0000256" key="2">
    <source>
        <dbReference type="ARBA" id="ARBA00022475"/>
    </source>
</evidence>
<proteinExistence type="inferred from homology"/>
<keyword evidence="4 6" id="KW-1133">Transmembrane helix</keyword>
<dbReference type="GO" id="GO:0005886">
    <property type="term" value="C:plasma membrane"/>
    <property type="evidence" value="ECO:0007669"/>
    <property type="project" value="UniProtKB-SubCell"/>
</dbReference>
<evidence type="ECO:0000313" key="8">
    <source>
        <dbReference type="Proteomes" id="UP001107558"/>
    </source>
</evidence>